<dbReference type="InterPro" id="IPR017871">
    <property type="entry name" value="ABC_transporter-like_CS"/>
</dbReference>
<accession>A0A7Z7PNZ9</accession>
<dbReference type="KEGG" id="minf:MESINF_1382"/>
<dbReference type="CDD" id="cd02205">
    <property type="entry name" value="CBS_pair_SF"/>
    <property type="match status" value="1"/>
</dbReference>
<sequence>MSIEFRKVSKEYESGFRAVDNLDITFEDKKLTILIGPSGCGKTTTLKMINRLIEPTSGEILIDGVSQKDIDPIVLRRQIGYVIQEIGLFPHMSVFDNIAVVPRLLRWDESRIKEHIYELLDLVNLEPEEFAEKYPAQLSGGQRQRVGVARGLASDPKIVLMDEPFGAIDPINREKLQDGFLEIQSKIEKTIVFVTHDIREAIKLGDKIAILDEGKLVQYADTMEVINEPANEFVEDLLGADRALKGLELLRVKDNYITDITKIVYGQNGITVGEAVKTLKETERKYSFIVDSKGKLKGYVLLKSLLKKPEDTKLGGELIRKIETIQPHSTLMEAMSLMMSSGLSSLPVIDDRNTLLGILRFRDLTKIVSSYSSVAEE</sequence>
<dbReference type="EMBL" id="LS974202">
    <property type="protein sequence ID" value="SSC12826.1"/>
    <property type="molecule type" value="Genomic_DNA"/>
</dbReference>
<dbReference type="Pfam" id="PF00571">
    <property type="entry name" value="CBS"/>
    <property type="match status" value="1"/>
</dbReference>
<dbReference type="PANTHER" id="PTHR43117">
    <property type="entry name" value="OSMOPROTECTANT IMPORT ATP-BINDING PROTEIN OSMV"/>
    <property type="match status" value="1"/>
</dbReference>
<keyword evidence="10" id="KW-1185">Reference proteome</keyword>
<dbReference type="AlphaFoldDB" id="A0A7Z7PNZ9"/>
<gene>
    <name evidence="9" type="primary">opuCA</name>
    <name evidence="9" type="ORF">MESINF_1382</name>
</gene>
<dbReference type="SMART" id="SM00382">
    <property type="entry name" value="AAA"/>
    <property type="match status" value="1"/>
</dbReference>
<keyword evidence="3" id="KW-0677">Repeat</keyword>
<dbReference type="RefSeq" id="WP_169699056.1">
    <property type="nucleotide sequence ID" value="NZ_LS974202.1"/>
</dbReference>
<dbReference type="NCBIfam" id="TIGR01186">
    <property type="entry name" value="proV"/>
    <property type="match status" value="1"/>
</dbReference>
<dbReference type="InterPro" id="IPR046342">
    <property type="entry name" value="CBS_dom_sf"/>
</dbReference>
<keyword evidence="2" id="KW-0813">Transport</keyword>
<dbReference type="SUPFAM" id="SSF54631">
    <property type="entry name" value="CBS-domain pair"/>
    <property type="match status" value="1"/>
</dbReference>
<dbReference type="InterPro" id="IPR000644">
    <property type="entry name" value="CBS_dom"/>
</dbReference>
<reference evidence="9 10" key="1">
    <citation type="submission" date="2017-01" db="EMBL/GenBank/DDBJ databases">
        <authorList>
            <person name="Erauso G."/>
        </authorList>
    </citation>
    <scope>NUCLEOTIDE SEQUENCE [LARGE SCALE GENOMIC DNA]</scope>
    <source>
        <strain evidence="9">MESINF1</strain>
    </source>
</reference>
<proteinExistence type="inferred from homology"/>
<evidence type="ECO:0000256" key="3">
    <source>
        <dbReference type="ARBA" id="ARBA00022737"/>
    </source>
</evidence>
<evidence type="ECO:0000256" key="2">
    <source>
        <dbReference type="ARBA" id="ARBA00022448"/>
    </source>
</evidence>
<dbReference type="GO" id="GO:0031460">
    <property type="term" value="P:glycine betaine transport"/>
    <property type="evidence" value="ECO:0007669"/>
    <property type="project" value="InterPro"/>
</dbReference>
<dbReference type="Gene3D" id="3.10.580.10">
    <property type="entry name" value="CBS-domain"/>
    <property type="match status" value="1"/>
</dbReference>
<feature type="domain" description="ABC transporter" evidence="7">
    <location>
        <begin position="3"/>
        <end position="238"/>
    </location>
</feature>
<dbReference type="InterPro" id="IPR003439">
    <property type="entry name" value="ABC_transporter-like_ATP-bd"/>
</dbReference>
<feature type="domain" description="CBS" evidence="8">
    <location>
        <begin position="318"/>
        <end position="376"/>
    </location>
</feature>
<dbReference type="GO" id="GO:0005524">
    <property type="term" value="F:ATP binding"/>
    <property type="evidence" value="ECO:0007669"/>
    <property type="project" value="UniProtKB-KW"/>
</dbReference>
<dbReference type="SUPFAM" id="SSF52540">
    <property type="entry name" value="P-loop containing nucleoside triphosphate hydrolases"/>
    <property type="match status" value="1"/>
</dbReference>
<comment type="similarity">
    <text evidence="1">Belongs to the ABC transporter superfamily.</text>
</comment>
<dbReference type="PROSITE" id="PS50893">
    <property type="entry name" value="ABC_TRANSPORTER_2"/>
    <property type="match status" value="1"/>
</dbReference>
<dbReference type="PANTHER" id="PTHR43117:SF4">
    <property type="entry name" value="OSMOPROTECTANT IMPORT ATP-BINDING PROTEIN OSMV"/>
    <property type="match status" value="1"/>
</dbReference>
<dbReference type="Pfam" id="PF00005">
    <property type="entry name" value="ABC_tran"/>
    <property type="match status" value="1"/>
</dbReference>
<dbReference type="FunFam" id="3.40.50.300:FF:000425">
    <property type="entry name" value="Probable ABC transporter, ATP-binding subunit"/>
    <property type="match status" value="1"/>
</dbReference>
<keyword evidence="4" id="KW-0547">Nucleotide-binding</keyword>
<evidence type="ECO:0000259" key="7">
    <source>
        <dbReference type="PROSITE" id="PS50893"/>
    </source>
</evidence>
<evidence type="ECO:0000256" key="6">
    <source>
        <dbReference type="PROSITE-ProRule" id="PRU00703"/>
    </source>
</evidence>
<dbReference type="InterPro" id="IPR027417">
    <property type="entry name" value="P-loop_NTPase"/>
</dbReference>
<dbReference type="PROSITE" id="PS51371">
    <property type="entry name" value="CBS"/>
    <property type="match status" value="1"/>
</dbReference>
<dbReference type="SMART" id="SM00116">
    <property type="entry name" value="CBS"/>
    <property type="match status" value="2"/>
</dbReference>
<dbReference type="Gene3D" id="3.40.50.300">
    <property type="entry name" value="P-loop containing nucleotide triphosphate hydrolases"/>
    <property type="match status" value="1"/>
</dbReference>
<protein>
    <submittedName>
        <fullName evidence="9">Glycine betaine/carnitine/choline transport ATP-binding protein OpuCA</fullName>
    </submittedName>
</protein>
<organism evidence="9 10">
    <name type="scientific">Mesotoga infera</name>
    <dbReference type="NCBI Taxonomy" id="1236046"/>
    <lineage>
        <taxon>Bacteria</taxon>
        <taxon>Thermotogati</taxon>
        <taxon>Thermotogota</taxon>
        <taxon>Thermotogae</taxon>
        <taxon>Kosmotogales</taxon>
        <taxon>Kosmotogaceae</taxon>
        <taxon>Mesotoga</taxon>
    </lineage>
</organism>
<evidence type="ECO:0000313" key="10">
    <source>
        <dbReference type="Proteomes" id="UP000250796"/>
    </source>
</evidence>
<evidence type="ECO:0000256" key="1">
    <source>
        <dbReference type="ARBA" id="ARBA00005417"/>
    </source>
</evidence>
<dbReference type="GO" id="GO:0016887">
    <property type="term" value="F:ATP hydrolysis activity"/>
    <property type="evidence" value="ECO:0007669"/>
    <property type="project" value="InterPro"/>
</dbReference>
<evidence type="ECO:0000259" key="8">
    <source>
        <dbReference type="PROSITE" id="PS51371"/>
    </source>
</evidence>
<name>A0A7Z7PNZ9_9BACT</name>
<evidence type="ECO:0000256" key="5">
    <source>
        <dbReference type="ARBA" id="ARBA00022840"/>
    </source>
</evidence>
<dbReference type="Proteomes" id="UP000250796">
    <property type="component" value="Chromosome MESINF"/>
</dbReference>
<dbReference type="PROSITE" id="PS00211">
    <property type="entry name" value="ABC_TRANSPORTER_1"/>
    <property type="match status" value="1"/>
</dbReference>
<dbReference type="InterPro" id="IPR005892">
    <property type="entry name" value="Gly-betaine_transp_ATP-bd"/>
</dbReference>
<dbReference type="InterPro" id="IPR003593">
    <property type="entry name" value="AAA+_ATPase"/>
</dbReference>
<evidence type="ECO:0000256" key="4">
    <source>
        <dbReference type="ARBA" id="ARBA00022741"/>
    </source>
</evidence>
<keyword evidence="6" id="KW-0129">CBS domain</keyword>
<keyword evidence="5 9" id="KW-0067">ATP-binding</keyword>
<evidence type="ECO:0000313" key="9">
    <source>
        <dbReference type="EMBL" id="SSC12826.1"/>
    </source>
</evidence>
<dbReference type="GO" id="GO:0016020">
    <property type="term" value="C:membrane"/>
    <property type="evidence" value="ECO:0007669"/>
    <property type="project" value="InterPro"/>
</dbReference>